<proteinExistence type="predicted"/>
<dbReference type="PROSITE" id="PS51186">
    <property type="entry name" value="GNAT"/>
    <property type="match status" value="1"/>
</dbReference>
<dbReference type="InterPro" id="IPR016181">
    <property type="entry name" value="Acyl_CoA_acyltransferase"/>
</dbReference>
<reference evidence="3" key="1">
    <citation type="journal article" date="2019" name="Int. J. Syst. Evol. Microbiol.">
        <title>The Global Catalogue of Microorganisms (GCM) 10K type strain sequencing project: providing services to taxonomists for standard genome sequencing and annotation.</title>
        <authorList>
            <consortium name="The Broad Institute Genomics Platform"/>
            <consortium name="The Broad Institute Genome Sequencing Center for Infectious Disease"/>
            <person name="Wu L."/>
            <person name="Ma J."/>
        </authorList>
    </citation>
    <scope>NUCLEOTIDE SEQUENCE [LARGE SCALE GENOMIC DNA]</scope>
    <source>
        <strain evidence="3">JCM 10671</strain>
    </source>
</reference>
<protein>
    <submittedName>
        <fullName evidence="2">GNAT family N-acetyltransferase</fullName>
    </submittedName>
</protein>
<dbReference type="InterPro" id="IPR000182">
    <property type="entry name" value="GNAT_dom"/>
</dbReference>
<keyword evidence="3" id="KW-1185">Reference proteome</keyword>
<evidence type="ECO:0000313" key="3">
    <source>
        <dbReference type="Proteomes" id="UP001500957"/>
    </source>
</evidence>
<name>A0ABP3SGS8_9ACTN</name>
<dbReference type="SUPFAM" id="SSF55729">
    <property type="entry name" value="Acyl-CoA N-acyltransferases (Nat)"/>
    <property type="match status" value="1"/>
</dbReference>
<accession>A0ABP3SGS8</accession>
<sequence>MSTDRLLLRGWRESDREPFAALNADPEVTEFLLGPMTRAESDAMVDRIEASFAAKGYGLWAVEVVGGPEFVGYVGLWDPTFEAPFTPAVEIGWRLARSAWGHGYATEGAQAALRYAFGTVGLAEVVSFTAAVNVRSRAVMERLGMTRDPDEDFDHPRVAVDSPLHRHVLYRLASTAAPSTARASHQASSSS</sequence>
<evidence type="ECO:0000259" key="1">
    <source>
        <dbReference type="PROSITE" id="PS51186"/>
    </source>
</evidence>
<dbReference type="EMBL" id="BAAAHE010000058">
    <property type="protein sequence ID" value="GAA0638248.1"/>
    <property type="molecule type" value="Genomic_DNA"/>
</dbReference>
<dbReference type="PANTHER" id="PTHR43792">
    <property type="entry name" value="GNAT FAMILY, PUTATIVE (AFU_ORTHOLOGUE AFUA_3G00765)-RELATED-RELATED"/>
    <property type="match status" value="1"/>
</dbReference>
<dbReference type="Proteomes" id="UP001500957">
    <property type="component" value="Unassembled WGS sequence"/>
</dbReference>
<organism evidence="2 3">
    <name type="scientific">Sporichthya brevicatena</name>
    <dbReference type="NCBI Taxonomy" id="171442"/>
    <lineage>
        <taxon>Bacteria</taxon>
        <taxon>Bacillati</taxon>
        <taxon>Actinomycetota</taxon>
        <taxon>Actinomycetes</taxon>
        <taxon>Sporichthyales</taxon>
        <taxon>Sporichthyaceae</taxon>
        <taxon>Sporichthya</taxon>
    </lineage>
</organism>
<dbReference type="Pfam" id="PF13302">
    <property type="entry name" value="Acetyltransf_3"/>
    <property type="match status" value="1"/>
</dbReference>
<dbReference type="InterPro" id="IPR051531">
    <property type="entry name" value="N-acetyltransferase"/>
</dbReference>
<gene>
    <name evidence="2" type="ORF">GCM10009547_48240</name>
</gene>
<evidence type="ECO:0000313" key="2">
    <source>
        <dbReference type="EMBL" id="GAA0638248.1"/>
    </source>
</evidence>
<dbReference type="Gene3D" id="3.40.630.30">
    <property type="match status" value="1"/>
</dbReference>
<feature type="domain" description="N-acetyltransferase" evidence="1">
    <location>
        <begin position="6"/>
        <end position="175"/>
    </location>
</feature>
<comment type="caution">
    <text evidence="2">The sequence shown here is derived from an EMBL/GenBank/DDBJ whole genome shotgun (WGS) entry which is preliminary data.</text>
</comment>
<dbReference type="PANTHER" id="PTHR43792:SF1">
    <property type="entry name" value="N-ACETYLTRANSFERASE DOMAIN-CONTAINING PROTEIN"/>
    <property type="match status" value="1"/>
</dbReference>